<dbReference type="Pfam" id="PF05901">
    <property type="entry name" value="Excalibur"/>
    <property type="match status" value="1"/>
</dbReference>
<evidence type="ECO:0000256" key="2">
    <source>
        <dbReference type="SAM" id="Phobius"/>
    </source>
</evidence>
<dbReference type="AlphaFoldDB" id="A0AAE3TB06"/>
<dbReference type="InterPro" id="IPR008613">
    <property type="entry name" value="Excalibur_Ca-bd_domain"/>
</dbReference>
<feature type="compositionally biased region" description="Low complexity" evidence="1">
    <location>
        <begin position="100"/>
        <end position="113"/>
    </location>
</feature>
<feature type="region of interest" description="Disordered" evidence="1">
    <location>
        <begin position="87"/>
        <end position="132"/>
    </location>
</feature>
<evidence type="ECO:0000256" key="1">
    <source>
        <dbReference type="SAM" id="MobiDB-lite"/>
    </source>
</evidence>
<feature type="domain" description="Excalibur calcium-binding" evidence="3">
    <location>
        <begin position="69"/>
        <end position="101"/>
    </location>
</feature>
<sequence length="132" mass="13913">METTRKDRRRAARLARAEETRRRALSPVRILLQIAAIPLVAAAVAVPLYLRTSDYPPMDAIRHLAALAGCEQAAAVGLAPAREGGLGYHRRNDPDGDGVACGTAHAAASAPARPADPEAPSRMTGGAKFLRP</sequence>
<protein>
    <submittedName>
        <fullName evidence="4">Excalibur calcium-binding domain-containing protein</fullName>
    </submittedName>
</protein>
<keyword evidence="2" id="KW-0472">Membrane</keyword>
<name>A0AAE3TB06_9RHOB</name>
<accession>A0AAE3TB06</accession>
<dbReference type="EMBL" id="JARGYC010000139">
    <property type="protein sequence ID" value="MDF0603802.1"/>
    <property type="molecule type" value="Genomic_DNA"/>
</dbReference>
<dbReference type="Proteomes" id="UP001220964">
    <property type="component" value="Unassembled WGS sequence"/>
</dbReference>
<comment type="caution">
    <text evidence="4">The sequence shown here is derived from an EMBL/GenBank/DDBJ whole genome shotgun (WGS) entry which is preliminary data.</text>
</comment>
<keyword evidence="5" id="KW-1185">Reference proteome</keyword>
<keyword evidence="2" id="KW-0812">Transmembrane</keyword>
<feature type="transmembrane region" description="Helical" evidence="2">
    <location>
        <begin position="30"/>
        <end position="50"/>
    </location>
</feature>
<evidence type="ECO:0000313" key="5">
    <source>
        <dbReference type="Proteomes" id="UP001220964"/>
    </source>
</evidence>
<organism evidence="4 5">
    <name type="scientific">Psychromarinibacter sediminicola</name>
    <dbReference type="NCBI Taxonomy" id="3033385"/>
    <lineage>
        <taxon>Bacteria</taxon>
        <taxon>Pseudomonadati</taxon>
        <taxon>Pseudomonadota</taxon>
        <taxon>Alphaproteobacteria</taxon>
        <taxon>Rhodobacterales</taxon>
        <taxon>Paracoccaceae</taxon>
        <taxon>Psychromarinibacter</taxon>
    </lineage>
</organism>
<gene>
    <name evidence="4" type="ORF">P1J78_24100</name>
</gene>
<proteinExistence type="predicted"/>
<evidence type="ECO:0000259" key="3">
    <source>
        <dbReference type="Pfam" id="PF05901"/>
    </source>
</evidence>
<keyword evidence="2" id="KW-1133">Transmembrane helix</keyword>
<evidence type="ECO:0000313" key="4">
    <source>
        <dbReference type="EMBL" id="MDF0603802.1"/>
    </source>
</evidence>
<reference evidence="4" key="1">
    <citation type="submission" date="2023-03" db="EMBL/GenBank/DDBJ databases">
        <title>Multiphase analysis and comparison of six strains from genera Psychromarinibacter, Lutimaribacter, and Maritimibacter, including a novel species: Psychromarinibacter sediminicola sp. nov.</title>
        <authorList>
            <person name="Wang Y.-H."/>
            <person name="Ye M.-Q."/>
            <person name="Du Z.-J."/>
        </authorList>
    </citation>
    <scope>NUCLEOTIDE SEQUENCE</scope>
    <source>
        <strain evidence="4">C21-152</strain>
    </source>
</reference>
<dbReference type="RefSeq" id="WP_275569913.1">
    <property type="nucleotide sequence ID" value="NZ_JARGYC010000139.1"/>
</dbReference>